<comment type="similarity">
    <text evidence="3">Belongs to the isocitrate and isopropylmalate dehydrogenases family.</text>
</comment>
<dbReference type="GO" id="GO:0005509">
    <property type="term" value="F:calcium ion binding"/>
    <property type="evidence" value="ECO:0007669"/>
    <property type="project" value="InterPro"/>
</dbReference>
<dbReference type="GO" id="GO:0004450">
    <property type="term" value="F:isocitrate dehydrogenase (NADP+) activity"/>
    <property type="evidence" value="ECO:0007669"/>
    <property type="project" value="InterPro"/>
</dbReference>
<dbReference type="InterPro" id="IPR002048">
    <property type="entry name" value="EF_hand_dom"/>
</dbReference>
<evidence type="ECO:0000256" key="7">
    <source>
        <dbReference type="ARBA" id="ARBA00022842"/>
    </source>
</evidence>
<proteinExistence type="inferred from homology"/>
<dbReference type="PANTHER" id="PTHR11822">
    <property type="entry name" value="NADP-SPECIFIC ISOCITRATE DEHYDROGENASE"/>
    <property type="match status" value="1"/>
</dbReference>
<evidence type="ECO:0000256" key="9">
    <source>
        <dbReference type="ARBA" id="ARBA00023211"/>
    </source>
</evidence>
<gene>
    <name evidence="11" type="primary">IDH2</name>
    <name evidence="11" type="ORF">TSPGSL018_6542</name>
</gene>
<name>A0A061RFR3_9CHLO</name>
<comment type="cofactor">
    <cofactor evidence="2">
        <name>Mg(2+)</name>
        <dbReference type="ChEBI" id="CHEBI:18420"/>
    </cofactor>
</comment>
<keyword evidence="5" id="KW-0479">Metal-binding</keyword>
<dbReference type="InterPro" id="IPR018247">
    <property type="entry name" value="EF_Hand_1_Ca_BS"/>
</dbReference>
<keyword evidence="4" id="KW-0816">Tricarboxylic acid cycle</keyword>
<keyword evidence="9" id="KW-0464">Manganese</keyword>
<dbReference type="SUPFAM" id="SSF47473">
    <property type="entry name" value="EF-hand"/>
    <property type="match status" value="1"/>
</dbReference>
<dbReference type="InterPro" id="IPR004790">
    <property type="entry name" value="Isocitrate_DH_NADP"/>
</dbReference>
<dbReference type="PROSITE" id="PS00018">
    <property type="entry name" value="EF_HAND_1"/>
    <property type="match status" value="1"/>
</dbReference>
<protein>
    <submittedName>
        <fullName evidence="11">Isocitrate dehydrogenase</fullName>
    </submittedName>
</protein>
<evidence type="ECO:0000256" key="8">
    <source>
        <dbReference type="ARBA" id="ARBA00023002"/>
    </source>
</evidence>
<evidence type="ECO:0000256" key="4">
    <source>
        <dbReference type="ARBA" id="ARBA00022532"/>
    </source>
</evidence>
<dbReference type="EMBL" id="GBEZ01016924">
    <property type="protein sequence ID" value="JAC69366.1"/>
    <property type="molecule type" value="Transcribed_RNA"/>
</dbReference>
<dbReference type="AlphaFoldDB" id="A0A061RFR3"/>
<dbReference type="PANTHER" id="PTHR11822:SF21">
    <property type="entry name" value="ISOCITRATE DEHYDROGENASE [NADP], MITOCHONDRIAL"/>
    <property type="match status" value="1"/>
</dbReference>
<feature type="domain" description="EF-hand" evidence="10">
    <location>
        <begin position="483"/>
        <end position="518"/>
    </location>
</feature>
<dbReference type="GO" id="GO:0006739">
    <property type="term" value="P:NADP+ metabolic process"/>
    <property type="evidence" value="ECO:0007669"/>
    <property type="project" value="TreeGrafter"/>
</dbReference>
<dbReference type="GO" id="GO:0005739">
    <property type="term" value="C:mitochondrion"/>
    <property type="evidence" value="ECO:0007669"/>
    <property type="project" value="TreeGrafter"/>
</dbReference>
<dbReference type="SMART" id="SM00054">
    <property type="entry name" value="EFh"/>
    <property type="match status" value="1"/>
</dbReference>
<dbReference type="SUPFAM" id="SSF53659">
    <property type="entry name" value="Isocitrate/Isopropylmalate dehydrogenase-like"/>
    <property type="match status" value="1"/>
</dbReference>
<sequence length="526" mass="58453">GIVSRRLLPRIASAQGSPALANIERSMSSSAGDKLVAAPMVYITGEEMTHYTMNLILDSWIKPRVDTSKWEFFDLSCKSRDDTDDQVLRDAVAAGAKLKAIFKEPTVTPTQEQKEKLGLKKARGSPNGAMRRGWNGITISRDTIHIDGIKLGFEKPVLFERHAVGGEYGAGWKAVGEGRLATVFTPKDPKADIVIVDDRYMPDHNSVAVTYHNPLDNVPDLAHHFFSRCLEAGVTPYVVTKKTVFKWQESFWTAMKEVFDRHYKSKFEAAGLLERSGGDLQHLISDAATMQIIRWTDGGFGMAAHNYDGDMLTDQVAQVHRSPGFITSNLIGKSPDGTMIKEFEASHGTVADMWHAHLRGEETSLNPLGMVEALIGAMQHAERLRGNGEDSPIYQYTNVMRKIVHHLMATGRGTRDLCGPEGLTTEDFVEAVAERLARWQDWERERAAFAADPAKASEEFPREEVGYKFKRPAAFPLANAQELEMGLIKDFFNKLDTDGNGLIGLEEFAEGVQRLGIPLPTKSHRL</sequence>
<feature type="non-terminal residue" evidence="11">
    <location>
        <position position="1"/>
    </location>
</feature>
<evidence type="ECO:0000259" key="10">
    <source>
        <dbReference type="PROSITE" id="PS50222"/>
    </source>
</evidence>
<evidence type="ECO:0000313" key="11">
    <source>
        <dbReference type="EMBL" id="JAC69366.1"/>
    </source>
</evidence>
<dbReference type="SMART" id="SM01329">
    <property type="entry name" value="Iso_dh"/>
    <property type="match status" value="1"/>
</dbReference>
<evidence type="ECO:0000256" key="6">
    <source>
        <dbReference type="ARBA" id="ARBA00022837"/>
    </source>
</evidence>
<evidence type="ECO:0000256" key="1">
    <source>
        <dbReference type="ARBA" id="ARBA00001936"/>
    </source>
</evidence>
<dbReference type="GO" id="GO:0006099">
    <property type="term" value="P:tricarboxylic acid cycle"/>
    <property type="evidence" value="ECO:0007669"/>
    <property type="project" value="UniProtKB-KW"/>
</dbReference>
<dbReference type="InterPro" id="IPR011992">
    <property type="entry name" value="EF-hand-dom_pair"/>
</dbReference>
<accession>A0A061RFR3</accession>
<dbReference type="Pfam" id="PF00180">
    <property type="entry name" value="Iso_dh"/>
    <property type="match status" value="1"/>
</dbReference>
<organism evidence="11">
    <name type="scientific">Tetraselmis sp. GSL018</name>
    <dbReference type="NCBI Taxonomy" id="582737"/>
    <lineage>
        <taxon>Eukaryota</taxon>
        <taxon>Viridiplantae</taxon>
        <taxon>Chlorophyta</taxon>
        <taxon>core chlorophytes</taxon>
        <taxon>Chlorodendrophyceae</taxon>
        <taxon>Chlorodendrales</taxon>
        <taxon>Chlorodendraceae</taxon>
        <taxon>Tetraselmis</taxon>
    </lineage>
</organism>
<keyword evidence="8" id="KW-0560">Oxidoreductase</keyword>
<dbReference type="InterPro" id="IPR024084">
    <property type="entry name" value="IsoPropMal-DH-like_dom"/>
</dbReference>
<evidence type="ECO:0000256" key="3">
    <source>
        <dbReference type="ARBA" id="ARBA00007769"/>
    </source>
</evidence>
<reference evidence="11" key="1">
    <citation type="submission" date="2014-05" db="EMBL/GenBank/DDBJ databases">
        <title>The transcriptome of the halophilic microalga Tetraselmis sp. GSL018 isolated from the Great Salt Lake, Utah.</title>
        <authorList>
            <person name="Jinkerson R.E."/>
            <person name="D'Adamo S."/>
            <person name="Posewitz M.C."/>
        </authorList>
    </citation>
    <scope>NUCLEOTIDE SEQUENCE</scope>
    <source>
        <strain evidence="11">GSL018</strain>
    </source>
</reference>
<evidence type="ECO:0000256" key="2">
    <source>
        <dbReference type="ARBA" id="ARBA00001946"/>
    </source>
</evidence>
<dbReference type="Gene3D" id="3.40.718.10">
    <property type="entry name" value="Isopropylmalate Dehydrogenase"/>
    <property type="match status" value="1"/>
</dbReference>
<keyword evidence="7" id="KW-0460">Magnesium</keyword>
<dbReference type="PROSITE" id="PS50222">
    <property type="entry name" value="EF_HAND_2"/>
    <property type="match status" value="1"/>
</dbReference>
<comment type="cofactor">
    <cofactor evidence="1">
        <name>Mn(2+)</name>
        <dbReference type="ChEBI" id="CHEBI:29035"/>
    </cofactor>
</comment>
<dbReference type="GO" id="GO:0006102">
    <property type="term" value="P:isocitrate metabolic process"/>
    <property type="evidence" value="ECO:0007669"/>
    <property type="project" value="InterPro"/>
</dbReference>
<evidence type="ECO:0000256" key="5">
    <source>
        <dbReference type="ARBA" id="ARBA00022723"/>
    </source>
</evidence>
<keyword evidence="6" id="KW-0106">Calcium</keyword>